<organism evidence="2 3">
    <name type="scientific">Haloferula helveola</name>
    <dbReference type="NCBI Taxonomy" id="490095"/>
    <lineage>
        <taxon>Bacteria</taxon>
        <taxon>Pseudomonadati</taxon>
        <taxon>Verrucomicrobiota</taxon>
        <taxon>Verrucomicrobiia</taxon>
        <taxon>Verrucomicrobiales</taxon>
        <taxon>Verrucomicrobiaceae</taxon>
        <taxon>Haloferula</taxon>
    </lineage>
</organism>
<sequence length="89" mass="9510">MRPIPAIRRSPDDMFKELIALSCILIGALWIIAVEGPLFSNPAPHPEVEALSADPDPRFPDAKAAGEIDPAGGLGTERLIVAEEPSDPR</sequence>
<feature type="compositionally biased region" description="Basic and acidic residues" evidence="1">
    <location>
        <begin position="55"/>
        <end position="66"/>
    </location>
</feature>
<keyword evidence="3" id="KW-1185">Reference proteome</keyword>
<protein>
    <recommendedName>
        <fullName evidence="4">Energy transducer TonB</fullName>
    </recommendedName>
</protein>
<reference evidence="2 3" key="1">
    <citation type="submission" date="2021-06" db="EMBL/GenBank/DDBJ databases">
        <title>Complete genome of Haloferula helveola possessing various polysaccharide degrading enzymes.</title>
        <authorList>
            <person name="Takami H."/>
            <person name="Huang C."/>
            <person name="Hamasaki K."/>
        </authorList>
    </citation>
    <scope>NUCLEOTIDE SEQUENCE [LARGE SCALE GENOMIC DNA]</scope>
    <source>
        <strain evidence="2 3">CN-1</strain>
    </source>
</reference>
<evidence type="ECO:0000256" key="1">
    <source>
        <dbReference type="SAM" id="MobiDB-lite"/>
    </source>
</evidence>
<proteinExistence type="predicted"/>
<accession>A0ABM7RJ14</accession>
<gene>
    <name evidence="2" type="ORF">HAHE_41230</name>
</gene>
<dbReference type="Proteomes" id="UP001374893">
    <property type="component" value="Chromosome"/>
</dbReference>
<feature type="region of interest" description="Disordered" evidence="1">
    <location>
        <begin position="47"/>
        <end position="89"/>
    </location>
</feature>
<name>A0ABM7RJ14_9BACT</name>
<evidence type="ECO:0000313" key="2">
    <source>
        <dbReference type="EMBL" id="BCX50215.1"/>
    </source>
</evidence>
<dbReference type="EMBL" id="AP024702">
    <property type="protein sequence ID" value="BCX50215.1"/>
    <property type="molecule type" value="Genomic_DNA"/>
</dbReference>
<evidence type="ECO:0008006" key="4">
    <source>
        <dbReference type="Google" id="ProtNLM"/>
    </source>
</evidence>
<evidence type="ECO:0000313" key="3">
    <source>
        <dbReference type="Proteomes" id="UP001374893"/>
    </source>
</evidence>